<dbReference type="InterPro" id="IPR001296">
    <property type="entry name" value="Glyco_trans_1"/>
</dbReference>
<evidence type="ECO:0000256" key="1">
    <source>
        <dbReference type="SAM" id="SignalP"/>
    </source>
</evidence>
<feature type="signal peptide" evidence="1">
    <location>
        <begin position="1"/>
        <end position="19"/>
    </location>
</feature>
<feature type="domain" description="Glycosyltransferase subfamily 4-like N-terminal" evidence="3">
    <location>
        <begin position="20"/>
        <end position="179"/>
    </location>
</feature>
<dbReference type="PANTHER" id="PTHR12526:SF630">
    <property type="entry name" value="GLYCOSYLTRANSFERASE"/>
    <property type="match status" value="1"/>
</dbReference>
<dbReference type="InterPro" id="IPR028098">
    <property type="entry name" value="Glyco_trans_4-like_N"/>
</dbReference>
<feature type="chain" id="PRO_5012956304" evidence="1">
    <location>
        <begin position="20"/>
        <end position="368"/>
    </location>
</feature>
<protein>
    <submittedName>
        <fullName evidence="4">Glycosyltransferase involved in cell wall bisynthesis</fullName>
    </submittedName>
</protein>
<dbReference type="AlphaFoldDB" id="A0A1T5BGW5"/>
<evidence type="ECO:0000259" key="2">
    <source>
        <dbReference type="Pfam" id="PF00534"/>
    </source>
</evidence>
<dbReference type="Gene3D" id="3.40.50.2000">
    <property type="entry name" value="Glycogen Phosphorylase B"/>
    <property type="match status" value="2"/>
</dbReference>
<evidence type="ECO:0000259" key="3">
    <source>
        <dbReference type="Pfam" id="PF13439"/>
    </source>
</evidence>
<dbReference type="Pfam" id="PF13439">
    <property type="entry name" value="Glyco_transf_4"/>
    <property type="match status" value="1"/>
</dbReference>
<reference evidence="5" key="1">
    <citation type="submission" date="2017-02" db="EMBL/GenBank/DDBJ databases">
        <authorList>
            <person name="Varghese N."/>
            <person name="Submissions S."/>
        </authorList>
    </citation>
    <scope>NUCLEOTIDE SEQUENCE [LARGE SCALE GENOMIC DNA]</scope>
    <source>
        <strain evidence="5">DSM 23546</strain>
    </source>
</reference>
<keyword evidence="5" id="KW-1185">Reference proteome</keyword>
<dbReference type="OrthoDB" id="791981at2"/>
<dbReference type="STRING" id="561365.SAMN05660866_01639"/>
<dbReference type="Proteomes" id="UP000190339">
    <property type="component" value="Unassembled WGS sequence"/>
</dbReference>
<dbReference type="Pfam" id="PF00534">
    <property type="entry name" value="Glycos_transf_1"/>
    <property type="match status" value="1"/>
</dbReference>
<dbReference type="SUPFAM" id="SSF53756">
    <property type="entry name" value="UDP-Glycosyltransferase/glycogen phosphorylase"/>
    <property type="match status" value="1"/>
</dbReference>
<dbReference type="RefSeq" id="WP_079512109.1">
    <property type="nucleotide sequence ID" value="NZ_FUYL01000004.1"/>
</dbReference>
<dbReference type="EMBL" id="FUYL01000004">
    <property type="protein sequence ID" value="SKB46488.1"/>
    <property type="molecule type" value="Genomic_DNA"/>
</dbReference>
<dbReference type="CDD" id="cd03811">
    <property type="entry name" value="GT4_GT28_WabH-like"/>
    <property type="match status" value="1"/>
</dbReference>
<dbReference type="GO" id="GO:0016757">
    <property type="term" value="F:glycosyltransferase activity"/>
    <property type="evidence" value="ECO:0007669"/>
    <property type="project" value="InterPro"/>
</dbReference>
<feature type="domain" description="Glycosyl transferase family 1" evidence="2">
    <location>
        <begin position="186"/>
        <end position="330"/>
    </location>
</feature>
<evidence type="ECO:0000313" key="5">
    <source>
        <dbReference type="Proteomes" id="UP000190339"/>
    </source>
</evidence>
<evidence type="ECO:0000313" key="4">
    <source>
        <dbReference type="EMBL" id="SKB46488.1"/>
    </source>
</evidence>
<gene>
    <name evidence="4" type="ORF">SAMN05660866_01639</name>
</gene>
<accession>A0A1T5BGW5</accession>
<proteinExistence type="predicted"/>
<sequence length="368" mass="41447">MKYKTTALKILFIIPSLSAGGAEKVMSFLAQNLNDKKFQTKLVVIGFEKNNAYDISNVDTIYLNNTSVGKAFMTILKLVRSEKPNVVLSSLSHLNAIMGYVSYFNPKTIFIGRQTIVQSAQKDFTGRTGIKTKLFNFAYYLGYKGLNKLISQSDDMKNDLVQNQGVNEEKVVTINNPVSQNFKVKDKIPEIGNFYQFITVGRLTEKKGYNRILNILFKFKLPFHYTIIGDGQEKASIQELADKLNLTDKITYISFTDKVNDYLTNSHVYLQGSFVEGFPNALIESISVGTPAIVFNAPGGMNEIMLNGENGYLVDNEEMFSEKLESIVNDIKDFTPTKVSAEVRRKYSSAQILSQYEDLFESLITNKS</sequence>
<organism evidence="4 5">
    <name type="scientific">Maribacter arcticus</name>
    <dbReference type="NCBI Taxonomy" id="561365"/>
    <lineage>
        <taxon>Bacteria</taxon>
        <taxon>Pseudomonadati</taxon>
        <taxon>Bacteroidota</taxon>
        <taxon>Flavobacteriia</taxon>
        <taxon>Flavobacteriales</taxon>
        <taxon>Flavobacteriaceae</taxon>
        <taxon>Maribacter</taxon>
    </lineage>
</organism>
<keyword evidence="4" id="KW-0808">Transferase</keyword>
<name>A0A1T5BGW5_9FLAO</name>
<dbReference type="PANTHER" id="PTHR12526">
    <property type="entry name" value="GLYCOSYLTRANSFERASE"/>
    <property type="match status" value="1"/>
</dbReference>
<keyword evidence="1" id="KW-0732">Signal</keyword>